<reference evidence="2 3" key="1">
    <citation type="journal article" date="2015" name="Stand. Genomic Sci.">
        <title>Genomic Encyclopedia of Bacterial and Archaeal Type Strains, Phase III: the genomes of soil and plant-associated and newly described type strains.</title>
        <authorList>
            <person name="Whitman W.B."/>
            <person name="Woyke T."/>
            <person name="Klenk H.P."/>
            <person name="Zhou Y."/>
            <person name="Lilburn T.G."/>
            <person name="Beck B.J."/>
            <person name="De Vos P."/>
            <person name="Vandamme P."/>
            <person name="Eisen J.A."/>
            <person name="Garrity G."/>
            <person name="Hugenholtz P."/>
            <person name="Kyrpides N.C."/>
        </authorList>
    </citation>
    <scope>NUCLEOTIDE SEQUENCE [LARGE SCALE GENOMIC DNA]</scope>
    <source>
        <strain evidence="2 3">A3</strain>
    </source>
</reference>
<accession>A0A4R2IC69</accession>
<name>A0A4R2IC69_9GAMM</name>
<dbReference type="EMBL" id="SLWQ01000002">
    <property type="protein sequence ID" value="TCO41752.1"/>
    <property type="molecule type" value="Genomic_DNA"/>
</dbReference>
<evidence type="ECO:0000256" key="1">
    <source>
        <dbReference type="SAM" id="SignalP"/>
    </source>
</evidence>
<dbReference type="AlphaFoldDB" id="A0A4R2IC69"/>
<feature type="chain" id="PRO_5020789937" evidence="1">
    <location>
        <begin position="27"/>
        <end position="279"/>
    </location>
</feature>
<keyword evidence="1" id="KW-0732">Signal</keyword>
<evidence type="ECO:0000313" key="2">
    <source>
        <dbReference type="EMBL" id="TCO41752.1"/>
    </source>
</evidence>
<feature type="signal peptide" evidence="1">
    <location>
        <begin position="1"/>
        <end position="26"/>
    </location>
</feature>
<comment type="caution">
    <text evidence="2">The sequence shown here is derived from an EMBL/GenBank/DDBJ whole genome shotgun (WGS) entry which is preliminary data.</text>
</comment>
<protein>
    <submittedName>
        <fullName evidence="2">Uncharacterized protein</fullName>
    </submittedName>
</protein>
<dbReference type="NCBIfam" id="NF040603">
    <property type="entry name" value="choice_anch_P"/>
    <property type="match status" value="1"/>
</dbReference>
<gene>
    <name evidence="2" type="ORF">EV148_102103</name>
</gene>
<dbReference type="Proteomes" id="UP000294862">
    <property type="component" value="Unassembled WGS sequence"/>
</dbReference>
<organism evidence="2 3">
    <name type="scientific">Dokdonella fugitiva</name>
    <dbReference type="NCBI Taxonomy" id="328517"/>
    <lineage>
        <taxon>Bacteria</taxon>
        <taxon>Pseudomonadati</taxon>
        <taxon>Pseudomonadota</taxon>
        <taxon>Gammaproteobacteria</taxon>
        <taxon>Lysobacterales</taxon>
        <taxon>Rhodanobacteraceae</taxon>
        <taxon>Dokdonella</taxon>
    </lineage>
</organism>
<sequence length="279" mass="27410">MTLHLGNVRKAALAAALLLGPAAASAANPVGNAAAHDFSIHINLIGLTSLDVTSQTSASLLDVVTDASDLDQLPSLSLSDPLNLISLSSGELIAEAEYAAGPMSAIAARSTVNDLDLSVATVLVDVLGLSSGVIRSTTAMSGYCPATPGASKSLLGEFVFGTGFDFGNLNGGGGNGGGDGGGGPGGLPPGGTDLIDPVITILGIPVPALPTNPPPNTSIDLNALGIAGVTLVLNEQTRDGDGVHSLSLGTNAIHLGLNIAGLVTGDVVIAHSEVSMACP</sequence>
<evidence type="ECO:0000313" key="3">
    <source>
        <dbReference type="Proteomes" id="UP000294862"/>
    </source>
</evidence>
<proteinExistence type="predicted"/>
<keyword evidence="3" id="KW-1185">Reference proteome</keyword>